<protein>
    <recommendedName>
        <fullName evidence="4">DUF3592 domain-containing protein</fullName>
    </recommendedName>
</protein>
<gene>
    <name evidence="2" type="ORF">FHS22_000857</name>
</gene>
<keyword evidence="1" id="KW-0472">Membrane</keyword>
<name>A0A841CW63_PLAVE</name>
<keyword evidence="3" id="KW-1185">Reference proteome</keyword>
<keyword evidence="1" id="KW-1133">Transmembrane helix</keyword>
<evidence type="ECO:0000256" key="1">
    <source>
        <dbReference type="SAM" id="Phobius"/>
    </source>
</evidence>
<proteinExistence type="predicted"/>
<feature type="transmembrane region" description="Helical" evidence="1">
    <location>
        <begin position="52"/>
        <end position="79"/>
    </location>
</feature>
<keyword evidence="1" id="KW-0812">Transmembrane</keyword>
<organism evidence="2 3">
    <name type="scientific">Planomonospora venezuelensis</name>
    <dbReference type="NCBI Taxonomy" id="1999"/>
    <lineage>
        <taxon>Bacteria</taxon>
        <taxon>Bacillati</taxon>
        <taxon>Actinomycetota</taxon>
        <taxon>Actinomycetes</taxon>
        <taxon>Streptosporangiales</taxon>
        <taxon>Streptosporangiaceae</taxon>
        <taxon>Planomonospora</taxon>
    </lineage>
</organism>
<dbReference type="RefSeq" id="WP_184938589.1">
    <property type="nucleotide sequence ID" value="NZ_BAAAWZ010000001.1"/>
</dbReference>
<dbReference type="EMBL" id="JACHJJ010000002">
    <property type="protein sequence ID" value="MBB5961600.1"/>
    <property type="molecule type" value="Genomic_DNA"/>
</dbReference>
<sequence length="181" mass="19716">MRIYAPGMLDMEYSKTFRPFLFIPGAHIVWLPIGLFFVIGELTGNEIPMKSGSALTLGIIFCSFGVAAVVATVVFALCLRMRDRRRRALLEYGLRARAVVTEVSAMPSRINGRQLMKLHVSSPEVPGLAFRQVTFHPVPEGTDVTVAYDPEEPGRGVVADDLRALARAGARACDHRCGAAG</sequence>
<evidence type="ECO:0008006" key="4">
    <source>
        <dbReference type="Google" id="ProtNLM"/>
    </source>
</evidence>
<feature type="transmembrane region" description="Helical" evidence="1">
    <location>
        <begin position="20"/>
        <end position="40"/>
    </location>
</feature>
<comment type="caution">
    <text evidence="2">The sequence shown here is derived from an EMBL/GenBank/DDBJ whole genome shotgun (WGS) entry which is preliminary data.</text>
</comment>
<accession>A0A841CW63</accession>
<evidence type="ECO:0000313" key="2">
    <source>
        <dbReference type="EMBL" id="MBB5961600.1"/>
    </source>
</evidence>
<dbReference type="Proteomes" id="UP000562352">
    <property type="component" value="Unassembled WGS sequence"/>
</dbReference>
<evidence type="ECO:0000313" key="3">
    <source>
        <dbReference type="Proteomes" id="UP000562352"/>
    </source>
</evidence>
<dbReference type="AlphaFoldDB" id="A0A841CW63"/>
<reference evidence="2 3" key="1">
    <citation type="submission" date="2020-08" db="EMBL/GenBank/DDBJ databases">
        <title>Genomic Encyclopedia of Type Strains, Phase III (KMG-III): the genomes of soil and plant-associated and newly described type strains.</title>
        <authorList>
            <person name="Whitman W."/>
        </authorList>
    </citation>
    <scope>NUCLEOTIDE SEQUENCE [LARGE SCALE GENOMIC DNA]</scope>
    <source>
        <strain evidence="2 3">CECT 3303</strain>
    </source>
</reference>